<dbReference type="NCBIfam" id="TIGR04364">
    <property type="entry name" value="methyltran_FxLD"/>
    <property type="match status" value="1"/>
</dbReference>
<evidence type="ECO:0000256" key="4">
    <source>
        <dbReference type="ARBA" id="ARBA00013346"/>
    </source>
</evidence>
<dbReference type="Proteomes" id="UP001500460">
    <property type="component" value="Unassembled WGS sequence"/>
</dbReference>
<evidence type="ECO:0000256" key="11">
    <source>
        <dbReference type="ARBA" id="ARBA00031323"/>
    </source>
</evidence>
<dbReference type="SUPFAM" id="SSF53335">
    <property type="entry name" value="S-adenosyl-L-methionine-dependent methyltransferases"/>
    <property type="match status" value="2"/>
</dbReference>
<evidence type="ECO:0000313" key="15">
    <source>
        <dbReference type="Proteomes" id="UP001500460"/>
    </source>
</evidence>
<dbReference type="InterPro" id="IPR020084">
    <property type="entry name" value="NUDIX_hydrolase_CS"/>
</dbReference>
<dbReference type="PANTHER" id="PTHR11579:SF0">
    <property type="entry name" value="PROTEIN-L-ISOASPARTATE(D-ASPARTATE) O-METHYLTRANSFERASE"/>
    <property type="match status" value="1"/>
</dbReference>
<dbReference type="Pfam" id="PF08242">
    <property type="entry name" value="Methyltransf_12"/>
    <property type="match status" value="1"/>
</dbReference>
<dbReference type="InterPro" id="IPR029063">
    <property type="entry name" value="SAM-dependent_MTases_sf"/>
</dbReference>
<proteinExistence type="inferred from homology"/>
<evidence type="ECO:0000259" key="13">
    <source>
        <dbReference type="PROSITE" id="PS51462"/>
    </source>
</evidence>
<dbReference type="Pfam" id="PF00293">
    <property type="entry name" value="NUDIX"/>
    <property type="match status" value="1"/>
</dbReference>
<name>A0ABN3J9E2_9ACTN</name>
<keyword evidence="6" id="KW-0489">Methyltransferase</keyword>
<evidence type="ECO:0000256" key="6">
    <source>
        <dbReference type="ARBA" id="ARBA00022603"/>
    </source>
</evidence>
<evidence type="ECO:0000256" key="7">
    <source>
        <dbReference type="ARBA" id="ARBA00022679"/>
    </source>
</evidence>
<comment type="similarity">
    <text evidence="2">Belongs to the methyltransferase superfamily. L-isoaspartyl/D-aspartyl protein methyltransferase family.</text>
</comment>
<gene>
    <name evidence="14" type="ORF">GCM10010421_09820</name>
</gene>
<sequence length="859" mass="92300">MPFDLQAADTSSLGAVLVDRLTSAGVPTDPHLRAARGDPELVERGRRALARLRAAQHPDQYRYLRTRSSTLTYTARDQWEQHFSDGKGFRQVGERERELLAEHTPAPDSGGRALDVGCGTGELAACLASLGYTVDAVDFAGSALARARAEHAGVEGVRWLQLDIERDDPALLHEEGYDLVVMRLMYPFLRDRGRVLHGLGERLRDGGALVVITPVAKNTPEERRGIALDEDEIALIGAGWETMERLDADGPAFLVLRGPCHAGTRAVEKRPTTAHALTGALAVVTDDAGRVLLGRSRRGMLELPGGKTCGPEGFAAAAVRELAEETGLVADPAGAHVVTVLVDDSHGIPRLTAVVRITAWTGTLTNREPELFARWEFFDLHVLACVGDVFVPAASALDALWPGVIPDLPPVVSYPIAADRPAVPGEPAEAVRLREAMARTVIDGGWASSEPVRDALRTVPRHRFAPEANPAAVYDGGDRAVVTRRDEAGTAISSVSAAWLQADMIESLRLRPSAIVFEAGSGGYNAELIAHVAGPEGRVVTVDIDPWVVRRTRAFTREAGSGRVTAVEADAALGAPAHLVPRGGFDGSVITYDCWDIAPAWREQLAEGGRLVLPLEMGGYTRAIALERRGEVLHARRFTYCGFVRDQGQQARAVPVVPLLDGGLTLRFDDGAAAGTKGLEEALRGRRHEVATGITMGAGASFGSLQLYAATTLPAFCRLHAHQDTGIAALSKDRDAPAVLGDASLAYLIHVPTRHGERPEDKEWEWVVHAFGEQGPQLAEQLAATVRAWDRHVRADDNDQHADPVLTVHPAGTPDHLLPAGDVLDKEHSRLVFRWPGRNGRLPASARCTDTVAATTEEA</sequence>
<keyword evidence="9" id="KW-0378">Hydrolase</keyword>
<keyword evidence="8" id="KW-0949">S-adenosyl-L-methionine</keyword>
<dbReference type="InterPro" id="IPR015797">
    <property type="entry name" value="NUDIX_hydrolase-like_dom_sf"/>
</dbReference>
<evidence type="ECO:0000256" key="9">
    <source>
        <dbReference type="ARBA" id="ARBA00022801"/>
    </source>
</evidence>
<evidence type="ECO:0000256" key="10">
    <source>
        <dbReference type="ARBA" id="ARBA00030757"/>
    </source>
</evidence>
<dbReference type="PANTHER" id="PTHR11579">
    <property type="entry name" value="PROTEIN-L-ISOASPARTATE O-METHYLTRANSFERASE"/>
    <property type="match status" value="1"/>
</dbReference>
<keyword evidence="7" id="KW-0808">Transferase</keyword>
<evidence type="ECO:0000256" key="8">
    <source>
        <dbReference type="ARBA" id="ARBA00022691"/>
    </source>
</evidence>
<dbReference type="InterPro" id="IPR027573">
    <property type="entry name" value="Methyltran_FxLD"/>
</dbReference>
<protein>
    <recommendedName>
        <fullName evidence="4">Protein-L-isoaspartate O-methyltransferase</fullName>
        <ecNumber evidence="3">2.1.1.77</ecNumber>
    </recommendedName>
    <alternativeName>
        <fullName evidence="12">L-isoaspartyl protein carboxyl methyltransferase</fullName>
    </alternativeName>
    <alternativeName>
        <fullName evidence="10">Protein L-isoaspartyl methyltransferase</fullName>
    </alternativeName>
    <alternativeName>
        <fullName evidence="11">Protein-beta-aspartate methyltransferase</fullName>
    </alternativeName>
</protein>
<accession>A0ABN3J9E2</accession>
<feature type="domain" description="Nudix hydrolase" evidence="13">
    <location>
        <begin position="273"/>
        <end position="404"/>
    </location>
</feature>
<dbReference type="Gene3D" id="3.40.50.150">
    <property type="entry name" value="Vaccinia Virus protein VP39"/>
    <property type="match status" value="2"/>
</dbReference>
<dbReference type="InterPro" id="IPR013217">
    <property type="entry name" value="Methyltransf_12"/>
</dbReference>
<dbReference type="Pfam" id="PF01135">
    <property type="entry name" value="PCMT"/>
    <property type="match status" value="1"/>
</dbReference>
<dbReference type="InterPro" id="IPR000086">
    <property type="entry name" value="NUDIX_hydrolase_dom"/>
</dbReference>
<dbReference type="PROSITE" id="PS51462">
    <property type="entry name" value="NUDIX"/>
    <property type="match status" value="1"/>
</dbReference>
<evidence type="ECO:0000256" key="2">
    <source>
        <dbReference type="ARBA" id="ARBA00005369"/>
    </source>
</evidence>
<dbReference type="PROSITE" id="PS00893">
    <property type="entry name" value="NUDIX_BOX"/>
    <property type="match status" value="1"/>
</dbReference>
<evidence type="ECO:0000256" key="5">
    <source>
        <dbReference type="ARBA" id="ARBA00022490"/>
    </source>
</evidence>
<dbReference type="EMBL" id="BAAATK010000004">
    <property type="protein sequence ID" value="GAA2425202.1"/>
    <property type="molecule type" value="Genomic_DNA"/>
</dbReference>
<reference evidence="14 15" key="1">
    <citation type="journal article" date="2019" name="Int. J. Syst. Evol. Microbiol.">
        <title>The Global Catalogue of Microorganisms (GCM) 10K type strain sequencing project: providing services to taxonomists for standard genome sequencing and annotation.</title>
        <authorList>
            <consortium name="The Broad Institute Genomics Platform"/>
            <consortium name="The Broad Institute Genome Sequencing Center for Infectious Disease"/>
            <person name="Wu L."/>
            <person name="Ma J."/>
        </authorList>
    </citation>
    <scope>NUCLEOTIDE SEQUENCE [LARGE SCALE GENOMIC DNA]</scope>
    <source>
        <strain evidence="14 15">JCM 6922</strain>
    </source>
</reference>
<evidence type="ECO:0000256" key="3">
    <source>
        <dbReference type="ARBA" id="ARBA00011890"/>
    </source>
</evidence>
<evidence type="ECO:0000256" key="12">
    <source>
        <dbReference type="ARBA" id="ARBA00031350"/>
    </source>
</evidence>
<dbReference type="CDD" id="cd02440">
    <property type="entry name" value="AdoMet_MTases"/>
    <property type="match status" value="2"/>
</dbReference>
<keyword evidence="15" id="KW-1185">Reference proteome</keyword>
<organism evidence="14 15">
    <name type="scientific">Streptomyces glaucus</name>
    <dbReference type="NCBI Taxonomy" id="284029"/>
    <lineage>
        <taxon>Bacteria</taxon>
        <taxon>Bacillati</taxon>
        <taxon>Actinomycetota</taxon>
        <taxon>Actinomycetes</taxon>
        <taxon>Kitasatosporales</taxon>
        <taxon>Streptomycetaceae</taxon>
        <taxon>Streptomyces</taxon>
    </lineage>
</organism>
<keyword evidence="5" id="KW-0963">Cytoplasm</keyword>
<dbReference type="EC" id="2.1.1.77" evidence="3"/>
<dbReference type="SUPFAM" id="SSF55811">
    <property type="entry name" value="Nudix"/>
    <property type="match status" value="1"/>
</dbReference>
<evidence type="ECO:0000256" key="1">
    <source>
        <dbReference type="ARBA" id="ARBA00004496"/>
    </source>
</evidence>
<comment type="caution">
    <text evidence="14">The sequence shown here is derived from an EMBL/GenBank/DDBJ whole genome shotgun (WGS) entry which is preliminary data.</text>
</comment>
<evidence type="ECO:0000313" key="14">
    <source>
        <dbReference type="EMBL" id="GAA2425202.1"/>
    </source>
</evidence>
<dbReference type="Gene3D" id="3.90.79.10">
    <property type="entry name" value="Nucleoside Triphosphate Pyrophosphohydrolase"/>
    <property type="match status" value="1"/>
</dbReference>
<comment type="subcellular location">
    <subcellularLocation>
        <location evidence="1">Cytoplasm</location>
    </subcellularLocation>
</comment>
<dbReference type="InterPro" id="IPR000682">
    <property type="entry name" value="PCMT"/>
</dbReference>